<proteinExistence type="predicted"/>
<reference evidence="3" key="1">
    <citation type="submission" date="2018-03" db="EMBL/GenBank/DDBJ databases">
        <authorList>
            <person name="Rodrigo-Torres L."/>
            <person name="Arahal R. D."/>
            <person name="Lucena T."/>
        </authorList>
    </citation>
    <scope>NUCLEOTIDE SEQUENCE [LARGE SCALE GENOMIC DNA]</scope>
    <source>
        <strain evidence="3">CECT 8504</strain>
    </source>
</reference>
<dbReference type="RefSeq" id="WP_146190439.1">
    <property type="nucleotide sequence ID" value="NZ_ONZF01000001.1"/>
</dbReference>
<keyword evidence="3" id="KW-1185">Reference proteome</keyword>
<dbReference type="OrthoDB" id="7837745at2"/>
<evidence type="ECO:0000313" key="3">
    <source>
        <dbReference type="Proteomes" id="UP000244912"/>
    </source>
</evidence>
<name>A0A2R8BRH3_9RHOB</name>
<dbReference type="AlphaFoldDB" id="A0A2R8BRH3"/>
<evidence type="ECO:0000256" key="1">
    <source>
        <dbReference type="SAM" id="MobiDB-lite"/>
    </source>
</evidence>
<evidence type="ECO:0000313" key="2">
    <source>
        <dbReference type="EMBL" id="SPJ22783.1"/>
    </source>
</evidence>
<feature type="compositionally biased region" description="Basic and acidic residues" evidence="1">
    <location>
        <begin position="28"/>
        <end position="37"/>
    </location>
</feature>
<sequence>MPRQRRSAKAQVASQVCEKRINYASIKGDKKFQERSSLDPASEQDNAQGQHLTDLDENLAQGQSLTSALVRSNAQEASADGQVCVMSKNGFQNAPNLSKALYLVLGEAGEPNGKIAYEKYRGLFDDPDISDQRKDEIIKLLFIFGNAFYDATFAYEWSGSACGKPGDEEEIAPGERGGVVGSNGVTLTTVFNACAAE</sequence>
<accession>A0A2R8BRH3</accession>
<dbReference type="Proteomes" id="UP000244912">
    <property type="component" value="Unassembled WGS sequence"/>
</dbReference>
<dbReference type="EMBL" id="ONZF01000001">
    <property type="protein sequence ID" value="SPJ22783.1"/>
    <property type="molecule type" value="Genomic_DNA"/>
</dbReference>
<organism evidence="2 3">
    <name type="scientific">Palleronia abyssalis</name>
    <dbReference type="NCBI Taxonomy" id="1501240"/>
    <lineage>
        <taxon>Bacteria</taxon>
        <taxon>Pseudomonadati</taxon>
        <taxon>Pseudomonadota</taxon>
        <taxon>Alphaproteobacteria</taxon>
        <taxon>Rhodobacterales</taxon>
        <taxon>Roseobacteraceae</taxon>
        <taxon>Palleronia</taxon>
    </lineage>
</organism>
<gene>
    <name evidence="2" type="ORF">PAA8504_00582</name>
</gene>
<protein>
    <submittedName>
        <fullName evidence="2">Uncharacterized protein</fullName>
    </submittedName>
</protein>
<feature type="region of interest" description="Disordered" evidence="1">
    <location>
        <begin position="28"/>
        <end position="48"/>
    </location>
</feature>